<dbReference type="PANTHER" id="PTHR30329:SF21">
    <property type="entry name" value="LIPOPROTEIN YIAD-RELATED"/>
    <property type="match status" value="1"/>
</dbReference>
<dbReference type="PANTHER" id="PTHR30329">
    <property type="entry name" value="STATOR ELEMENT OF FLAGELLAR MOTOR COMPLEX"/>
    <property type="match status" value="1"/>
</dbReference>
<dbReference type="EMBL" id="UNSC01000001">
    <property type="protein sequence ID" value="SZD71265.1"/>
    <property type="molecule type" value="Genomic_DNA"/>
</dbReference>
<dbReference type="PROSITE" id="PS51123">
    <property type="entry name" value="OMPA_2"/>
    <property type="match status" value="1"/>
</dbReference>
<name>A0A383TUM6_9FLAO</name>
<dbReference type="PROSITE" id="PS01068">
    <property type="entry name" value="OMPA_1"/>
    <property type="match status" value="1"/>
</dbReference>
<keyword evidence="3" id="KW-0998">Cell outer membrane</keyword>
<dbReference type="InterPro" id="IPR006690">
    <property type="entry name" value="OMPA-like_CS"/>
</dbReference>
<keyword evidence="5" id="KW-0732">Signal</keyword>
<evidence type="ECO:0000256" key="3">
    <source>
        <dbReference type="ARBA" id="ARBA00023237"/>
    </source>
</evidence>
<dbReference type="OrthoDB" id="9782229at2"/>
<keyword evidence="7" id="KW-0449">Lipoprotein</keyword>
<keyword evidence="8" id="KW-1185">Reference proteome</keyword>
<feature type="domain" description="OmpA-like" evidence="6">
    <location>
        <begin position="98"/>
        <end position="215"/>
    </location>
</feature>
<dbReference type="RefSeq" id="WP_119058879.1">
    <property type="nucleotide sequence ID" value="NZ_UNSC01000001.1"/>
</dbReference>
<dbReference type="Pfam" id="PF13488">
    <property type="entry name" value="Gly-zipper_Omp"/>
    <property type="match status" value="1"/>
</dbReference>
<evidence type="ECO:0000256" key="4">
    <source>
        <dbReference type="PROSITE-ProRule" id="PRU00473"/>
    </source>
</evidence>
<dbReference type="GO" id="GO:0009279">
    <property type="term" value="C:cell outer membrane"/>
    <property type="evidence" value="ECO:0007669"/>
    <property type="project" value="UniProtKB-SubCell"/>
</dbReference>
<dbReference type="InterPro" id="IPR050330">
    <property type="entry name" value="Bact_OuterMem_StrucFunc"/>
</dbReference>
<feature type="chain" id="PRO_5016723414" evidence="5">
    <location>
        <begin position="25"/>
        <end position="228"/>
    </location>
</feature>
<feature type="signal peptide" evidence="5">
    <location>
        <begin position="1"/>
        <end position="24"/>
    </location>
</feature>
<reference evidence="7 8" key="1">
    <citation type="submission" date="2018-09" db="EMBL/GenBank/DDBJ databases">
        <authorList>
            <consortium name="Pathogen Informatics"/>
        </authorList>
    </citation>
    <scope>NUCLEOTIDE SEQUENCE [LARGE SCALE GENOMIC DNA]</scope>
    <source>
        <strain evidence="7 8">OH-22767</strain>
    </source>
</reference>
<dbReference type="SUPFAM" id="SSF103088">
    <property type="entry name" value="OmpA-like"/>
    <property type="match status" value="1"/>
</dbReference>
<protein>
    <submittedName>
        <fullName evidence="7">Inner membrane lipoprotein YiaD</fullName>
    </submittedName>
</protein>
<dbReference type="PRINTS" id="PR01023">
    <property type="entry name" value="NAFLGMOTY"/>
</dbReference>
<keyword evidence="2 4" id="KW-0472">Membrane</keyword>
<evidence type="ECO:0000313" key="8">
    <source>
        <dbReference type="Proteomes" id="UP000262142"/>
    </source>
</evidence>
<evidence type="ECO:0000256" key="5">
    <source>
        <dbReference type="SAM" id="SignalP"/>
    </source>
</evidence>
<dbReference type="AlphaFoldDB" id="A0A383TUM6"/>
<accession>A0A383TUM6</accession>
<evidence type="ECO:0000256" key="2">
    <source>
        <dbReference type="ARBA" id="ARBA00023136"/>
    </source>
</evidence>
<organism evidence="7 8">
    <name type="scientific">Candidatus Ornithobacterium hominis</name>
    <dbReference type="NCBI Taxonomy" id="2497989"/>
    <lineage>
        <taxon>Bacteria</taxon>
        <taxon>Pseudomonadati</taxon>
        <taxon>Bacteroidota</taxon>
        <taxon>Flavobacteriia</taxon>
        <taxon>Flavobacteriales</taxon>
        <taxon>Weeksellaceae</taxon>
        <taxon>Ornithobacterium</taxon>
    </lineage>
</organism>
<dbReference type="InterPro" id="IPR036737">
    <property type="entry name" value="OmpA-like_sf"/>
</dbReference>
<dbReference type="Gene3D" id="3.30.1330.60">
    <property type="entry name" value="OmpA-like domain"/>
    <property type="match status" value="1"/>
</dbReference>
<dbReference type="InterPro" id="IPR039567">
    <property type="entry name" value="Gly-zipper"/>
</dbReference>
<evidence type="ECO:0000256" key="1">
    <source>
        <dbReference type="ARBA" id="ARBA00004442"/>
    </source>
</evidence>
<dbReference type="InterPro" id="IPR006664">
    <property type="entry name" value="OMP_bac"/>
</dbReference>
<dbReference type="Proteomes" id="UP000262142">
    <property type="component" value="Unassembled WGS sequence"/>
</dbReference>
<comment type="subcellular location">
    <subcellularLocation>
        <location evidence="1">Cell outer membrane</location>
    </subcellularLocation>
</comment>
<dbReference type="InterPro" id="IPR006665">
    <property type="entry name" value="OmpA-like"/>
</dbReference>
<evidence type="ECO:0000313" key="7">
    <source>
        <dbReference type="EMBL" id="SZD71265.1"/>
    </source>
</evidence>
<dbReference type="PRINTS" id="PR01021">
    <property type="entry name" value="OMPADOMAIN"/>
</dbReference>
<dbReference type="PROSITE" id="PS51257">
    <property type="entry name" value="PROKAR_LIPOPROTEIN"/>
    <property type="match status" value="1"/>
</dbReference>
<gene>
    <name evidence="7" type="primary">yiaD_1</name>
    <name evidence="7" type="ORF">SAMEA104719789_00361</name>
</gene>
<evidence type="ECO:0000259" key="6">
    <source>
        <dbReference type="PROSITE" id="PS51123"/>
    </source>
</evidence>
<dbReference type="CDD" id="cd07185">
    <property type="entry name" value="OmpA_C-like"/>
    <property type="match status" value="1"/>
</dbReference>
<proteinExistence type="predicted"/>
<dbReference type="Pfam" id="PF00691">
    <property type="entry name" value="OmpA"/>
    <property type="match status" value="1"/>
</dbReference>
<sequence>MKKMNFKILPFLVAIALIFSGCEAVQNTNKSQQGAAIGAVAGAGLGALLGKNNRALGAILGGAVGGTAGAIIGKKMDKQAEEIEQAMPGAEVVRSEEGIQVILDEKSEVRFQYNKSDLTEDAKTNLNKVVEIFKEYPETNILIVGHTDNVGSQNYNQPLSEKRAKSVADYLNQKGIKSSRLKVVGMGKEEPRFSNDTAEGRAGNRRVEFAITANEKMKKEAELEAQNQ</sequence>